<sequence length="570" mass="64299">MADSGNKTLACRNFWKAGSDEVPSVVPNQIIPDVLESYDFDRARVHPKFLHTNATSHKWAFGAIAELLDNAVDEICHGATFVRVDKTTNPKDGSPMLLFQDDGGGMDPEGIRRCMSLGFSSKRSKTTIGQYGNGFKTSTMRLGADAVVFTRAFCEGQATVSIGLLSYTFLRSTMKDDIIVPMLDFKMEGGRLVPLVYSCSEEWDSSLKLLIDWSPFSSKEELLQQFEDVGSHGTKVLIYNLWMNDDGLLELDFDDDEEDILLRDQANNTTGSSRHHKDIVQHHISHRLRFSLRAYTSILYMRKFTNFKILLRGKPVEQVFILEEMKFKKSVTYKPQVGVNSEVVAVRTTIGFAKEAPVLGIFGVNVYHKNRLIMPFWKVLQEASSRGRSVLGVLEANFIEPAHDKQDFERTPLFIRLESKLRQIIVDYWKDNCHLIGYQGSTGKSTKASPLKAQPQKAQRANMPSLHVGGDPSRNIPRGANLDDDKEDNAPPANSRREDGEEAGSRASFDPNLIQTMTEENINLLSRRDELQARDAQLRLTIAQLEKELEETRRKCAHAAAELQHRQMDP</sequence>
<dbReference type="InterPro" id="IPR041006">
    <property type="entry name" value="Morc_S5"/>
</dbReference>
<evidence type="ECO:0000256" key="6">
    <source>
        <dbReference type="ARBA" id="ARBA00022763"/>
    </source>
</evidence>
<comment type="subcellular location">
    <subcellularLocation>
        <location evidence="1">Nucleus</location>
    </subcellularLocation>
</comment>
<dbReference type="GO" id="GO:0031047">
    <property type="term" value="P:regulatory ncRNA-mediated gene silencing"/>
    <property type="evidence" value="ECO:0007669"/>
    <property type="project" value="UniProtKB-KW"/>
</dbReference>
<feature type="coiled-coil region" evidence="14">
    <location>
        <begin position="514"/>
        <end position="562"/>
    </location>
</feature>
<evidence type="ECO:0000256" key="2">
    <source>
        <dbReference type="ARBA" id="ARBA00007845"/>
    </source>
</evidence>
<dbReference type="GO" id="GO:0005634">
    <property type="term" value="C:nucleus"/>
    <property type="evidence" value="ECO:0007669"/>
    <property type="project" value="UniProtKB-SubCell"/>
</dbReference>
<keyword evidence="7" id="KW-0378">Hydrolase</keyword>
<evidence type="ECO:0000256" key="7">
    <source>
        <dbReference type="ARBA" id="ARBA00022801"/>
    </source>
</evidence>
<dbReference type="OrthoDB" id="757982at2759"/>
<dbReference type="GO" id="GO:0016887">
    <property type="term" value="F:ATP hydrolysis activity"/>
    <property type="evidence" value="ECO:0007669"/>
    <property type="project" value="InterPro"/>
</dbReference>
<evidence type="ECO:0000256" key="15">
    <source>
        <dbReference type="SAM" id="MobiDB-lite"/>
    </source>
</evidence>
<gene>
    <name evidence="17" type="ORF">FCM35_KLT07224</name>
</gene>
<evidence type="ECO:0000259" key="16">
    <source>
        <dbReference type="Pfam" id="PF17942"/>
    </source>
</evidence>
<evidence type="ECO:0000256" key="12">
    <source>
        <dbReference type="ARBA" id="ARBA00023204"/>
    </source>
</evidence>
<keyword evidence="9" id="KW-0156">Chromatin regulator</keyword>
<dbReference type="GO" id="GO:0004519">
    <property type="term" value="F:endonuclease activity"/>
    <property type="evidence" value="ECO:0007669"/>
    <property type="project" value="UniProtKB-KW"/>
</dbReference>
<proteinExistence type="inferred from homology"/>
<evidence type="ECO:0000313" key="17">
    <source>
        <dbReference type="EMBL" id="KAF3327106.1"/>
    </source>
</evidence>
<protein>
    <submittedName>
        <fullName evidence="17">MORC family CW-type zinc finger protein 4-like isoform X1</fullName>
    </submittedName>
</protein>
<dbReference type="GO" id="GO:0006325">
    <property type="term" value="P:chromatin organization"/>
    <property type="evidence" value="ECO:0007669"/>
    <property type="project" value="UniProtKB-KW"/>
</dbReference>
<dbReference type="AlphaFoldDB" id="A0A833QS28"/>
<evidence type="ECO:0000256" key="9">
    <source>
        <dbReference type="ARBA" id="ARBA00022853"/>
    </source>
</evidence>
<dbReference type="EMBL" id="SWLB01000017">
    <property type="protein sequence ID" value="KAF3327106.1"/>
    <property type="molecule type" value="Genomic_DNA"/>
</dbReference>
<evidence type="ECO:0000256" key="8">
    <source>
        <dbReference type="ARBA" id="ARBA00022840"/>
    </source>
</evidence>
<dbReference type="InterPro" id="IPR045261">
    <property type="entry name" value="MORC_ATPase"/>
</dbReference>
<dbReference type="PANTHER" id="PTHR23336:SF50">
    <property type="entry name" value="PROTEIN MICRORCHIDIA 1-RELATED"/>
    <property type="match status" value="1"/>
</dbReference>
<dbReference type="SUPFAM" id="SSF55874">
    <property type="entry name" value="ATPase domain of HSP90 chaperone/DNA topoisomerase II/histidine kinase"/>
    <property type="match status" value="1"/>
</dbReference>
<keyword evidence="11" id="KW-0943">RNA-mediated gene silencing</keyword>
<reference evidence="17" key="1">
    <citation type="submission" date="2020-01" db="EMBL/GenBank/DDBJ databases">
        <title>Genome sequence of Kobresia littledalei, the first chromosome-level genome in the family Cyperaceae.</title>
        <authorList>
            <person name="Qu G."/>
        </authorList>
    </citation>
    <scope>NUCLEOTIDE SEQUENCE</scope>
    <source>
        <strain evidence="17">C.B.Clarke</strain>
        <tissue evidence="17">Leaf</tissue>
    </source>
</reference>
<dbReference type="FunFam" id="3.30.565.10:FF:000075">
    <property type="entry name" value="MORC family CW-type zinc finger protein 4"/>
    <property type="match status" value="1"/>
</dbReference>
<evidence type="ECO:0000256" key="4">
    <source>
        <dbReference type="ARBA" id="ARBA00022741"/>
    </source>
</evidence>
<organism evidence="17 18">
    <name type="scientific">Carex littledalei</name>
    <dbReference type="NCBI Taxonomy" id="544730"/>
    <lineage>
        <taxon>Eukaryota</taxon>
        <taxon>Viridiplantae</taxon>
        <taxon>Streptophyta</taxon>
        <taxon>Embryophyta</taxon>
        <taxon>Tracheophyta</taxon>
        <taxon>Spermatophyta</taxon>
        <taxon>Magnoliopsida</taxon>
        <taxon>Liliopsida</taxon>
        <taxon>Poales</taxon>
        <taxon>Cyperaceae</taxon>
        <taxon>Cyperoideae</taxon>
        <taxon>Cariceae</taxon>
        <taxon>Carex</taxon>
        <taxon>Carex subgen. Euthyceras</taxon>
    </lineage>
</organism>
<dbReference type="InterPro" id="IPR036890">
    <property type="entry name" value="HATPase_C_sf"/>
</dbReference>
<dbReference type="Proteomes" id="UP000623129">
    <property type="component" value="Unassembled WGS sequence"/>
</dbReference>
<keyword evidence="6" id="KW-0227">DNA damage</keyword>
<keyword evidence="12" id="KW-0234">DNA repair</keyword>
<dbReference type="Pfam" id="PF17942">
    <property type="entry name" value="Morc6_S5"/>
    <property type="match status" value="1"/>
</dbReference>
<evidence type="ECO:0000313" key="18">
    <source>
        <dbReference type="Proteomes" id="UP000623129"/>
    </source>
</evidence>
<evidence type="ECO:0000256" key="13">
    <source>
        <dbReference type="ARBA" id="ARBA00023242"/>
    </source>
</evidence>
<accession>A0A833QS28</accession>
<dbReference type="Gene3D" id="3.30.565.10">
    <property type="entry name" value="Histidine kinase-like ATPase, C-terminal domain"/>
    <property type="match status" value="1"/>
</dbReference>
<dbReference type="GO" id="GO:0031349">
    <property type="term" value="P:positive regulation of defense response"/>
    <property type="evidence" value="ECO:0007669"/>
    <property type="project" value="UniProtKB-ARBA"/>
</dbReference>
<evidence type="ECO:0000256" key="14">
    <source>
        <dbReference type="SAM" id="Coils"/>
    </source>
</evidence>
<evidence type="ECO:0000256" key="11">
    <source>
        <dbReference type="ARBA" id="ARBA00023158"/>
    </source>
</evidence>
<dbReference type="GO" id="GO:0006281">
    <property type="term" value="P:DNA repair"/>
    <property type="evidence" value="ECO:0007669"/>
    <property type="project" value="UniProtKB-KW"/>
</dbReference>
<comment type="similarity">
    <text evidence="2">Belongs to the MORC ATPase protein family.</text>
</comment>
<name>A0A833QS28_9POAL</name>
<keyword evidence="13" id="KW-0539">Nucleus</keyword>
<feature type="domain" description="Morc S5" evidence="16">
    <location>
        <begin position="290"/>
        <end position="429"/>
    </location>
</feature>
<keyword evidence="18" id="KW-1185">Reference proteome</keyword>
<keyword evidence="5" id="KW-0255">Endonuclease</keyword>
<comment type="caution">
    <text evidence="17">The sequence shown here is derived from an EMBL/GenBank/DDBJ whole genome shotgun (WGS) entry which is preliminary data.</text>
</comment>
<evidence type="ECO:0000256" key="5">
    <source>
        <dbReference type="ARBA" id="ARBA00022759"/>
    </source>
</evidence>
<keyword evidence="10 14" id="KW-0175">Coiled coil</keyword>
<keyword evidence="8" id="KW-0067">ATP-binding</keyword>
<evidence type="ECO:0000256" key="1">
    <source>
        <dbReference type="ARBA" id="ARBA00004123"/>
    </source>
</evidence>
<keyword evidence="3" id="KW-0540">Nuclease</keyword>
<dbReference type="GO" id="GO:0005524">
    <property type="term" value="F:ATP binding"/>
    <property type="evidence" value="ECO:0007669"/>
    <property type="project" value="UniProtKB-KW"/>
</dbReference>
<dbReference type="PANTHER" id="PTHR23336">
    <property type="entry name" value="ZINC FINGER CW-TYPE COILED-COIL DOMAIN PROTEIN 3"/>
    <property type="match status" value="1"/>
</dbReference>
<dbReference type="Pfam" id="PF13589">
    <property type="entry name" value="HATPase_c_3"/>
    <property type="match status" value="1"/>
</dbReference>
<keyword evidence="4" id="KW-0547">Nucleotide-binding</keyword>
<feature type="region of interest" description="Disordered" evidence="15">
    <location>
        <begin position="440"/>
        <end position="514"/>
    </location>
</feature>
<evidence type="ECO:0000256" key="10">
    <source>
        <dbReference type="ARBA" id="ARBA00023054"/>
    </source>
</evidence>
<evidence type="ECO:0000256" key="3">
    <source>
        <dbReference type="ARBA" id="ARBA00022722"/>
    </source>
</evidence>